<feature type="domain" description="Flagellar motor switch protein FliN-like C-terminal" evidence="2">
    <location>
        <begin position="31"/>
        <end position="65"/>
    </location>
</feature>
<dbReference type="PANTHER" id="PTHR43484">
    <property type="match status" value="1"/>
</dbReference>
<reference evidence="3" key="2">
    <citation type="journal article" date="2021" name="PeerJ">
        <title>Extensive microbial diversity within the chicken gut microbiome revealed by metagenomics and culture.</title>
        <authorList>
            <person name="Gilroy R."/>
            <person name="Ravi A."/>
            <person name="Getino M."/>
            <person name="Pursley I."/>
            <person name="Horton D.L."/>
            <person name="Alikhan N.F."/>
            <person name="Baker D."/>
            <person name="Gharbi K."/>
            <person name="Hall N."/>
            <person name="Watson M."/>
            <person name="Adriaenssens E.M."/>
            <person name="Foster-Nyarko E."/>
            <person name="Jarju S."/>
            <person name="Secka A."/>
            <person name="Antonio M."/>
            <person name="Oren A."/>
            <person name="Chaudhuri R.R."/>
            <person name="La Ragione R."/>
            <person name="Hildebrand F."/>
            <person name="Pallen M.J."/>
        </authorList>
    </citation>
    <scope>NUCLEOTIDE SEQUENCE</scope>
    <source>
        <strain evidence="3">6276</strain>
    </source>
</reference>
<feature type="domain" description="Flagellar motor switch protein FliN-like C-terminal" evidence="2">
    <location>
        <begin position="110"/>
        <end position="178"/>
    </location>
</feature>
<name>A0A9D1EY12_9BACT</name>
<reference evidence="3" key="1">
    <citation type="submission" date="2020-10" db="EMBL/GenBank/DDBJ databases">
        <authorList>
            <person name="Gilroy R."/>
        </authorList>
    </citation>
    <scope>NUCLEOTIDE SEQUENCE</scope>
    <source>
        <strain evidence="3">6276</strain>
    </source>
</reference>
<dbReference type="AlphaFoldDB" id="A0A9D1EY12"/>
<dbReference type="PANTHER" id="PTHR43484:SF1">
    <property type="entry name" value="FLAGELLAR MOTOR SWITCH PROTEIN FLIN"/>
    <property type="match status" value="1"/>
</dbReference>
<dbReference type="Proteomes" id="UP000823928">
    <property type="component" value="Unassembled WGS sequence"/>
</dbReference>
<organism evidence="3 4">
    <name type="scientific">Candidatus Scatousia excrementigallinarum</name>
    <dbReference type="NCBI Taxonomy" id="2840935"/>
    <lineage>
        <taxon>Bacteria</taxon>
        <taxon>Candidatus Scatousia</taxon>
    </lineage>
</organism>
<keyword evidence="3" id="KW-0966">Cell projection</keyword>
<dbReference type="SUPFAM" id="SSF101801">
    <property type="entry name" value="Surface presentation of antigens (SPOA)"/>
    <property type="match status" value="1"/>
</dbReference>
<feature type="compositionally biased region" description="Low complexity" evidence="1">
    <location>
        <begin position="188"/>
        <end position="206"/>
    </location>
</feature>
<accession>A0A9D1EY12</accession>
<evidence type="ECO:0000313" key="3">
    <source>
        <dbReference type="EMBL" id="HIS35821.1"/>
    </source>
</evidence>
<protein>
    <submittedName>
        <fullName evidence="3">FliM/FliN family flagellar motor switch protein</fullName>
    </submittedName>
</protein>
<evidence type="ECO:0000259" key="2">
    <source>
        <dbReference type="Pfam" id="PF01052"/>
    </source>
</evidence>
<dbReference type="InterPro" id="IPR036429">
    <property type="entry name" value="SpoA-like_sf"/>
</dbReference>
<evidence type="ECO:0000256" key="1">
    <source>
        <dbReference type="SAM" id="MobiDB-lite"/>
    </source>
</evidence>
<dbReference type="EMBL" id="DVIU01000086">
    <property type="protein sequence ID" value="HIS35821.1"/>
    <property type="molecule type" value="Genomic_DNA"/>
</dbReference>
<gene>
    <name evidence="3" type="ORF">IAC10_04230</name>
</gene>
<dbReference type="Pfam" id="PF01052">
    <property type="entry name" value="FliMN_C"/>
    <property type="match status" value="2"/>
</dbReference>
<feature type="compositionally biased region" description="Acidic residues" evidence="1">
    <location>
        <begin position="225"/>
        <end position="243"/>
    </location>
</feature>
<dbReference type="Gene3D" id="2.30.330.10">
    <property type="entry name" value="SpoA-like"/>
    <property type="match status" value="1"/>
</dbReference>
<comment type="caution">
    <text evidence="3">The sequence shown here is derived from an EMBL/GenBank/DDBJ whole genome shotgun (WGS) entry which is preliminary data.</text>
</comment>
<sequence>MGKFIISVPDGRLKPNRIECKSLKFENKDFYKCPVKVKIEIGSTRFTVKDLKGLEPEDIILLENSNLQVWKVFLQDYTNKMFIDPNMELVHPLDDNGGEEMTEEPNNLWDSIEVDMYAELDPVKITLGDLKKIEEGLVVDVAALYDNKVTLRVENKVIGHGELVIINDRYGVKVSDIVQKSADEVEEQVQGAPQQQVPQTPQAPVEYDNSPAPEGPPMADNNAGADDEDEFDYSDFELEDEDI</sequence>
<keyword evidence="3" id="KW-0282">Flagellum</keyword>
<feature type="region of interest" description="Disordered" evidence="1">
    <location>
        <begin position="184"/>
        <end position="243"/>
    </location>
</feature>
<keyword evidence="3" id="KW-0969">Cilium</keyword>
<dbReference type="InterPro" id="IPR001543">
    <property type="entry name" value="FliN-like_C"/>
</dbReference>
<proteinExistence type="predicted"/>
<dbReference type="InterPro" id="IPR051469">
    <property type="entry name" value="FliN/MopA/SpaO"/>
</dbReference>
<evidence type="ECO:0000313" key="4">
    <source>
        <dbReference type="Proteomes" id="UP000823928"/>
    </source>
</evidence>